<gene>
    <name evidence="8" type="ORF">TH30_11275</name>
</gene>
<protein>
    <recommendedName>
        <fullName evidence="7">Membrane transport protein MMPL domain-containing protein</fullName>
    </recommendedName>
</protein>
<dbReference type="InterPro" id="IPR050545">
    <property type="entry name" value="Mycobact_MmpL"/>
</dbReference>
<feature type="transmembrane region" description="Helical" evidence="6">
    <location>
        <begin position="372"/>
        <end position="392"/>
    </location>
</feature>
<keyword evidence="5 6" id="KW-0472">Membrane</keyword>
<organism evidence="8 9">
    <name type="scientific">Thalassospira profundimaris</name>
    <dbReference type="NCBI Taxonomy" id="502049"/>
    <lineage>
        <taxon>Bacteria</taxon>
        <taxon>Pseudomonadati</taxon>
        <taxon>Pseudomonadota</taxon>
        <taxon>Alphaproteobacteria</taxon>
        <taxon>Rhodospirillales</taxon>
        <taxon>Thalassospiraceae</taxon>
        <taxon>Thalassospira</taxon>
    </lineage>
</organism>
<evidence type="ECO:0000256" key="5">
    <source>
        <dbReference type="ARBA" id="ARBA00023136"/>
    </source>
</evidence>
<dbReference type="OrthoDB" id="9780358at2"/>
<feature type="transmembrane region" description="Helical" evidence="6">
    <location>
        <begin position="709"/>
        <end position="728"/>
    </location>
</feature>
<accession>A0A367WZ90</accession>
<comment type="subcellular location">
    <subcellularLocation>
        <location evidence="1">Cell membrane</location>
        <topology evidence="1">Multi-pass membrane protein</topology>
    </subcellularLocation>
</comment>
<reference evidence="8 9" key="1">
    <citation type="submission" date="2014-07" db="EMBL/GenBank/DDBJ databases">
        <title>Draft genome sequence of Thalassospira profundimaris PR54-5.</title>
        <authorList>
            <person name="Lai Q."/>
            <person name="Shao Z."/>
        </authorList>
    </citation>
    <scope>NUCLEOTIDE SEQUENCE [LARGE SCALE GENOMIC DNA]</scope>
    <source>
        <strain evidence="8 9">PR54-5</strain>
    </source>
</reference>
<evidence type="ECO:0000313" key="8">
    <source>
        <dbReference type="EMBL" id="RCK45722.1"/>
    </source>
</evidence>
<dbReference type="PANTHER" id="PTHR33406:SF13">
    <property type="entry name" value="MEMBRANE PROTEIN YDFJ"/>
    <property type="match status" value="1"/>
</dbReference>
<evidence type="ECO:0000256" key="1">
    <source>
        <dbReference type="ARBA" id="ARBA00004651"/>
    </source>
</evidence>
<feature type="transmembrane region" description="Helical" evidence="6">
    <location>
        <begin position="279"/>
        <end position="299"/>
    </location>
</feature>
<comment type="caution">
    <text evidence="8">The sequence shown here is derived from an EMBL/GenBank/DDBJ whole genome shotgun (WGS) entry which is preliminary data.</text>
</comment>
<dbReference type="Gene3D" id="1.20.1640.10">
    <property type="entry name" value="Multidrug efflux transporter AcrB transmembrane domain"/>
    <property type="match status" value="1"/>
</dbReference>
<evidence type="ECO:0000256" key="2">
    <source>
        <dbReference type="ARBA" id="ARBA00022475"/>
    </source>
</evidence>
<feature type="transmembrane region" description="Helical" evidence="6">
    <location>
        <begin position="425"/>
        <end position="442"/>
    </location>
</feature>
<feature type="domain" description="Membrane transport protein MMPL" evidence="7">
    <location>
        <begin position="153"/>
        <end position="322"/>
    </location>
</feature>
<feature type="transmembrane region" description="Helical" evidence="6">
    <location>
        <begin position="7"/>
        <end position="24"/>
    </location>
</feature>
<dbReference type="RefSeq" id="WP_114098128.1">
    <property type="nucleotide sequence ID" value="NZ_JPWI01000006.1"/>
</dbReference>
<evidence type="ECO:0000256" key="4">
    <source>
        <dbReference type="ARBA" id="ARBA00022989"/>
    </source>
</evidence>
<feature type="transmembrane region" description="Helical" evidence="6">
    <location>
        <begin position="347"/>
        <end position="366"/>
    </location>
</feature>
<dbReference type="PANTHER" id="PTHR33406">
    <property type="entry name" value="MEMBRANE PROTEIN MJ1562-RELATED"/>
    <property type="match status" value="1"/>
</dbReference>
<feature type="transmembrane region" description="Helical" evidence="6">
    <location>
        <begin position="305"/>
        <end position="326"/>
    </location>
</feature>
<sequence>MKLRATIWVICLLVMGIVTVWQISAKHSRIDGDILALIGQESGPENAERFSDINIVRDLLARDARQAIVMVSHGNRNALETASRDMAQEFRDIAGTNNVSLPGFETGDAQSLYGLYQKHANGLLSQKDRDSLMNGDGQRLFRRALQDLYSPSSMISAQSLGNDPFSLLPGFLSELGSKIGQSGLVQDDNRFATPIIITLSPDVRTNGQEAQWVEQINDVIATRSASDAALHIAKTGQVFFAVSEASHARSDVQRIAIIATIGVIMMVVGVFMSTLPLVATLLTVGSGLLAGITALVVVFDSIHAIALVFGASLIGISIDYALHFLVLPKSVGAASVRLAHIRPGLRLGLLTTVCGFAALAVTPTVLLAQISLYSISGLIAAYVTVVTILPVLPHRDARDRSAIRTIYAHIDNALLKVRIPQKQRLAVLACAVIGLITTVYSLPANDDIAALGHGNAALIEDAREIGETLGIGGNPQFIRIDGSLVQDRLETGEAVRTALTPIIRDSILGSLFGLSDVIPSIKRQQENRELVAKELEEPFGAKLRASLPVQTPTQHTESDFLEPDPDILGTIPALASLQHGETDIIRLGAVKDADAIRDAIADIGNARLINPRETITAQFAHYRNWATIALAASLIVAGILAIIRYGAYAGLNVLAAPLIAILIAVIGAFALGVTINFFAIMALFLVFAIGADYAIFTSESRHHGQQTETRFAVFLSLISSILAFGLLATSSVPVVNTIGTIISIGLACAWILSYWMCSIPAQADTTDSR</sequence>
<evidence type="ECO:0000256" key="3">
    <source>
        <dbReference type="ARBA" id="ARBA00022692"/>
    </source>
</evidence>
<evidence type="ECO:0000313" key="9">
    <source>
        <dbReference type="Proteomes" id="UP000252255"/>
    </source>
</evidence>
<dbReference type="Proteomes" id="UP000252255">
    <property type="component" value="Unassembled WGS sequence"/>
</dbReference>
<proteinExistence type="predicted"/>
<dbReference type="Pfam" id="PF03176">
    <property type="entry name" value="MMPL"/>
    <property type="match status" value="1"/>
</dbReference>
<evidence type="ECO:0000256" key="6">
    <source>
        <dbReference type="SAM" id="Phobius"/>
    </source>
</evidence>
<name>A0A367WZ90_9PROT</name>
<keyword evidence="2" id="KW-1003">Cell membrane</keyword>
<feature type="transmembrane region" description="Helical" evidence="6">
    <location>
        <begin position="625"/>
        <end position="643"/>
    </location>
</feature>
<feature type="transmembrane region" description="Helical" evidence="6">
    <location>
        <begin position="734"/>
        <end position="755"/>
    </location>
</feature>
<feature type="transmembrane region" description="Helical" evidence="6">
    <location>
        <begin position="255"/>
        <end position="272"/>
    </location>
</feature>
<dbReference type="SUPFAM" id="SSF82866">
    <property type="entry name" value="Multidrug efflux transporter AcrB transmembrane domain"/>
    <property type="match status" value="2"/>
</dbReference>
<feature type="transmembrane region" description="Helical" evidence="6">
    <location>
        <begin position="650"/>
        <end position="671"/>
    </location>
</feature>
<dbReference type="InterPro" id="IPR004869">
    <property type="entry name" value="MMPL_dom"/>
</dbReference>
<dbReference type="EMBL" id="JPWI01000006">
    <property type="protein sequence ID" value="RCK45722.1"/>
    <property type="molecule type" value="Genomic_DNA"/>
</dbReference>
<keyword evidence="3 6" id="KW-0812">Transmembrane</keyword>
<dbReference type="AlphaFoldDB" id="A0A367WZ90"/>
<keyword evidence="4 6" id="KW-1133">Transmembrane helix</keyword>
<evidence type="ECO:0000259" key="7">
    <source>
        <dbReference type="Pfam" id="PF03176"/>
    </source>
</evidence>
<feature type="transmembrane region" description="Helical" evidence="6">
    <location>
        <begin position="677"/>
        <end position="697"/>
    </location>
</feature>
<dbReference type="GO" id="GO:0005886">
    <property type="term" value="C:plasma membrane"/>
    <property type="evidence" value="ECO:0007669"/>
    <property type="project" value="UniProtKB-SubCell"/>
</dbReference>